<reference evidence="2" key="1">
    <citation type="journal article" date="2022" name="Mol. Ecol. Resour.">
        <title>The genomes of chicory, endive, great burdock and yacon provide insights into Asteraceae palaeo-polyploidization history and plant inulin production.</title>
        <authorList>
            <person name="Fan W."/>
            <person name="Wang S."/>
            <person name="Wang H."/>
            <person name="Wang A."/>
            <person name="Jiang F."/>
            <person name="Liu H."/>
            <person name="Zhao H."/>
            <person name="Xu D."/>
            <person name="Zhang Y."/>
        </authorList>
    </citation>
    <scope>NUCLEOTIDE SEQUENCE [LARGE SCALE GENOMIC DNA]</scope>
    <source>
        <strain evidence="2">cv. Niubang</strain>
    </source>
</reference>
<evidence type="ECO:0000313" key="2">
    <source>
        <dbReference type="Proteomes" id="UP001055879"/>
    </source>
</evidence>
<evidence type="ECO:0000313" key="1">
    <source>
        <dbReference type="EMBL" id="KAI3669423.1"/>
    </source>
</evidence>
<organism evidence="1 2">
    <name type="scientific">Arctium lappa</name>
    <name type="common">Greater burdock</name>
    <name type="synonym">Lappa major</name>
    <dbReference type="NCBI Taxonomy" id="4217"/>
    <lineage>
        <taxon>Eukaryota</taxon>
        <taxon>Viridiplantae</taxon>
        <taxon>Streptophyta</taxon>
        <taxon>Embryophyta</taxon>
        <taxon>Tracheophyta</taxon>
        <taxon>Spermatophyta</taxon>
        <taxon>Magnoliopsida</taxon>
        <taxon>eudicotyledons</taxon>
        <taxon>Gunneridae</taxon>
        <taxon>Pentapetalae</taxon>
        <taxon>asterids</taxon>
        <taxon>campanulids</taxon>
        <taxon>Asterales</taxon>
        <taxon>Asteraceae</taxon>
        <taxon>Carduoideae</taxon>
        <taxon>Cardueae</taxon>
        <taxon>Arctiinae</taxon>
        <taxon>Arctium</taxon>
    </lineage>
</organism>
<name>A0ACB8XP89_ARCLA</name>
<dbReference type="Proteomes" id="UP001055879">
    <property type="component" value="Linkage Group LG16"/>
</dbReference>
<dbReference type="EMBL" id="CM042062">
    <property type="protein sequence ID" value="KAI3669423.1"/>
    <property type="molecule type" value="Genomic_DNA"/>
</dbReference>
<comment type="caution">
    <text evidence="1">The sequence shown here is derived from an EMBL/GenBank/DDBJ whole genome shotgun (WGS) entry which is preliminary data.</text>
</comment>
<gene>
    <name evidence="1" type="ORF">L6452_40658</name>
</gene>
<reference evidence="1 2" key="2">
    <citation type="journal article" date="2022" name="Mol. Ecol. Resour.">
        <title>The genomes of chicory, endive, great burdock and yacon provide insights into Asteraceae paleo-polyploidization history and plant inulin production.</title>
        <authorList>
            <person name="Fan W."/>
            <person name="Wang S."/>
            <person name="Wang H."/>
            <person name="Wang A."/>
            <person name="Jiang F."/>
            <person name="Liu H."/>
            <person name="Zhao H."/>
            <person name="Xu D."/>
            <person name="Zhang Y."/>
        </authorList>
    </citation>
    <scope>NUCLEOTIDE SEQUENCE [LARGE SCALE GENOMIC DNA]</scope>
    <source>
        <strain evidence="2">cv. Niubang</strain>
    </source>
</reference>
<proteinExistence type="predicted"/>
<protein>
    <submittedName>
        <fullName evidence="1">Uncharacterized protein</fullName>
    </submittedName>
</protein>
<keyword evidence="2" id="KW-1185">Reference proteome</keyword>
<sequence length="209" mass="23651">MAKSKDDIKYDVHRRSYQKTNHSELHTKLAHHPNPINLFSTAQNIFNEQQQNEGVVAELKHFDLFFGAGGKRKTQLQEKSTEEIEFFEPGKPRDLRKLSVASLGPRVSRTYEVHMVGAEIGGEERKVVKIIVDDMHSCLQGQGLQLQNRHIRQALSSTTTDHFNQTLHKIFAQILDSNRCTHIDFIVCVFLASAVVGSTENLSVCVVDL</sequence>
<accession>A0ACB8XP89</accession>